<proteinExistence type="predicted"/>
<sequence>MYSNKSRSSGSSSNNNKGNSDIVVKMDSIARHMLSLDKMFASAGSSAPHISFERECVFAKHIVNNNNFLADIAVNNPKSFETAFLQLASSGLTLDPAQKQAYLVPRDGRVILDVSYIGLSRMATDEGLCEDIVAELVFDKDSFKTNGRRSSPDHEFDPFAYKGGLVLTNTDQGDLGDRGMFRGAYVDYLMKDGRHLVFFIDLQDLAQSRAKSESWAKVEKRQYSPWTQFPWKMVLKSAIKQTIHLIPGNRTRLSSMIEYLNTAGGEGFRTATIPVAAAEAEMEIRQEARTAGNTDTTIQTEKADGKVIEGEFNKLAEEPNSTEQQDIKSNTPTDVNDTAEGNTPPAEVNGAADDILPPPAETNGQSNEEMSEHPGVRKWVERRIKKLVSRAEKTLGYETILTDAKSSFDLNESELAFARLSLEKSRRALLKNHLINAVGSFDFTQVLNFIEKMGKGEFKTDAAKWVGEVQAESVEIHQLYLEAVNTSDFTRLHAALSNVTFPPLKEMVEGLIEDLQAA</sequence>
<dbReference type="KEGG" id="cama:F384_26495"/>
<gene>
    <name evidence="2" type="ORF">F384_26495</name>
</gene>
<evidence type="ECO:0000256" key="1">
    <source>
        <dbReference type="SAM" id="MobiDB-lite"/>
    </source>
</evidence>
<keyword evidence="2" id="KW-0614">Plasmid</keyword>
<dbReference type="Proteomes" id="UP000034085">
    <property type="component" value="Plasmid"/>
</dbReference>
<dbReference type="RefSeq" id="WP_046498899.1">
    <property type="nucleotide sequence ID" value="NZ_CP011133.1"/>
</dbReference>
<feature type="region of interest" description="Disordered" evidence="1">
    <location>
        <begin position="1"/>
        <end position="20"/>
    </location>
</feature>
<dbReference type="OrthoDB" id="5124088at2"/>
<evidence type="ECO:0000313" key="2">
    <source>
        <dbReference type="EMBL" id="AKE62121.1"/>
    </source>
</evidence>
<dbReference type="HOGENOM" id="CLU_525512_0_0_6"/>
<protein>
    <submittedName>
        <fullName evidence="2">DNA recombinase</fullName>
    </submittedName>
</protein>
<dbReference type="PATRIC" id="fig|1261127.3.peg.5496"/>
<geneLocation type="plasmid" evidence="2">
    <name>unnamed</name>
</geneLocation>
<feature type="region of interest" description="Disordered" evidence="1">
    <location>
        <begin position="316"/>
        <end position="375"/>
    </location>
</feature>
<dbReference type="GO" id="GO:0006259">
    <property type="term" value="P:DNA metabolic process"/>
    <property type="evidence" value="ECO:0007669"/>
    <property type="project" value="InterPro"/>
</dbReference>
<dbReference type="AlphaFoldDB" id="A0A0F6U0C6"/>
<organism evidence="2 3">
    <name type="scientific">Citrobacter amalonaticus Y19</name>
    <dbReference type="NCBI Taxonomy" id="1261127"/>
    <lineage>
        <taxon>Bacteria</taxon>
        <taxon>Pseudomonadati</taxon>
        <taxon>Pseudomonadota</taxon>
        <taxon>Gammaproteobacteria</taxon>
        <taxon>Enterobacterales</taxon>
        <taxon>Enterobacteriaceae</taxon>
        <taxon>Citrobacter</taxon>
    </lineage>
</organism>
<dbReference type="InterPro" id="IPR018330">
    <property type="entry name" value="RecT_fam"/>
</dbReference>
<accession>A0A0F6U0C6</accession>
<evidence type="ECO:0000313" key="3">
    <source>
        <dbReference type="Proteomes" id="UP000034085"/>
    </source>
</evidence>
<dbReference type="EMBL" id="CP011133">
    <property type="protein sequence ID" value="AKE62121.1"/>
    <property type="molecule type" value="Genomic_DNA"/>
</dbReference>
<dbReference type="Pfam" id="PF03837">
    <property type="entry name" value="RecT"/>
    <property type="match status" value="1"/>
</dbReference>
<dbReference type="GO" id="GO:0003677">
    <property type="term" value="F:DNA binding"/>
    <property type="evidence" value="ECO:0007669"/>
    <property type="project" value="InterPro"/>
</dbReference>
<reference evidence="2 3" key="1">
    <citation type="submission" date="2015-03" db="EMBL/GenBank/DDBJ databases">
        <title>Complete genome sequence of Citrobacter amalonaticus Y19.</title>
        <authorList>
            <person name="Park S."/>
        </authorList>
    </citation>
    <scope>NUCLEOTIDE SEQUENCE [LARGE SCALE GENOMIC DNA]</scope>
    <source>
        <strain evidence="2 3">Y19</strain>
        <plasmid evidence="3">Plasmid</plasmid>
    </source>
</reference>
<name>A0A0F6U0C6_CITAM</name>
<feature type="compositionally biased region" description="Polar residues" evidence="1">
    <location>
        <begin position="319"/>
        <end position="341"/>
    </location>
</feature>